<gene>
    <name evidence="2" type="ORF">S03H2_20300</name>
</gene>
<proteinExistence type="predicted"/>
<organism evidence="2">
    <name type="scientific">marine sediment metagenome</name>
    <dbReference type="NCBI Taxonomy" id="412755"/>
    <lineage>
        <taxon>unclassified sequences</taxon>
        <taxon>metagenomes</taxon>
        <taxon>ecological metagenomes</taxon>
    </lineage>
</organism>
<evidence type="ECO:0000313" key="2">
    <source>
        <dbReference type="EMBL" id="GAH35987.1"/>
    </source>
</evidence>
<comment type="caution">
    <text evidence="2">The sequence shown here is derived from an EMBL/GenBank/DDBJ whole genome shotgun (WGS) entry which is preliminary data.</text>
</comment>
<dbReference type="AlphaFoldDB" id="X1ETV6"/>
<protein>
    <recommendedName>
        <fullName evidence="1">Thiamine-phosphate synthase ThiN domain-containing protein</fullName>
    </recommendedName>
</protein>
<dbReference type="InterPro" id="IPR036409">
    <property type="entry name" value="Aldolase_II/adducin_N_sf"/>
</dbReference>
<dbReference type="InterPro" id="IPR019293">
    <property type="entry name" value="ThiN"/>
</dbReference>
<dbReference type="EMBL" id="BARU01010684">
    <property type="protein sequence ID" value="GAH35987.1"/>
    <property type="molecule type" value="Genomic_DNA"/>
</dbReference>
<evidence type="ECO:0000259" key="1">
    <source>
        <dbReference type="Pfam" id="PF10120"/>
    </source>
</evidence>
<reference evidence="2" key="1">
    <citation type="journal article" date="2014" name="Front. Microbiol.">
        <title>High frequency of phylogenetically diverse reductive dehalogenase-homologous genes in deep subseafloor sedimentary metagenomes.</title>
        <authorList>
            <person name="Kawai M."/>
            <person name="Futagami T."/>
            <person name="Toyoda A."/>
            <person name="Takaki Y."/>
            <person name="Nishi S."/>
            <person name="Hori S."/>
            <person name="Arai W."/>
            <person name="Tsubouchi T."/>
            <person name="Morono Y."/>
            <person name="Uchiyama I."/>
            <person name="Ito T."/>
            <person name="Fujiyama A."/>
            <person name="Inagaki F."/>
            <person name="Takami H."/>
        </authorList>
    </citation>
    <scope>NUCLEOTIDE SEQUENCE</scope>
    <source>
        <strain evidence="2">Expedition CK06-06</strain>
    </source>
</reference>
<feature type="domain" description="Thiamine-phosphate synthase ThiN" evidence="1">
    <location>
        <begin position="39"/>
        <end position="133"/>
    </location>
</feature>
<dbReference type="PANTHER" id="PTHR40730:SF4">
    <property type="entry name" value="TRANSCRIPTIONAL REGULATOR"/>
    <property type="match status" value="1"/>
</dbReference>
<accession>X1ETV6</accession>
<name>X1ETV6_9ZZZZ</name>
<dbReference type="Gene3D" id="3.40.225.10">
    <property type="entry name" value="Class II aldolase/adducin N-terminal domain"/>
    <property type="match status" value="1"/>
</dbReference>
<dbReference type="PANTHER" id="PTHR40730">
    <property type="entry name" value="TRANSCRIPTIONAL REGULATOR PROTEIN-LIKE PROTEIN"/>
    <property type="match status" value="1"/>
</dbReference>
<dbReference type="SUPFAM" id="SSF53639">
    <property type="entry name" value="AraD/HMP-PK domain-like"/>
    <property type="match status" value="1"/>
</dbReference>
<sequence>MKRQNGLLKELNKFFDDLKYTIYMVPSLSKEQKAIIAQIKEIYNFISDKKKFVTLIPEVRTNISGALDTAQKVEEVAGFDGRITVVNGFPKACGEAKFGASNHTARLILTAKKFDNSINFVMNLKYIPRIIDSL</sequence>
<dbReference type="Pfam" id="PF10120">
    <property type="entry name" value="ThiN"/>
    <property type="match status" value="1"/>
</dbReference>